<dbReference type="InterPro" id="IPR023210">
    <property type="entry name" value="NADP_OxRdtase_dom"/>
</dbReference>
<sequence>MDYIPLGKSGMKVSRYILGTLTFAGTNGFEALGNVDVAQGKRLVDMAVDAGVNAFDTANLYSKGDAETVLGQALAGRRDKVLIFSKGRSEMEPGPNGGGASRLHLTAQLDGSLTRLKTDWLDLYFVHQWDGVTPIEETVETMSGFVKSGKIRYWGISNYSGWQLAKTALIAQAPGYVAPIAHQIYYTPEAREAEYELIPAGAEFGIGAMIWSPLGQGLFGGKAKGDGSAPKGTRQGDPNWPEPFLPEPERFGRVLKAVESVAKEVGRSVAQVTLAWTRSRPGIGTIVLGARNEDQLADNLASYDLTLTPEQMAKIEAAGRPRPLYPFWHRAMWGYDRPTPSERIYLEGHRQTVGV</sequence>
<evidence type="ECO:0000313" key="4">
    <source>
        <dbReference type="Proteomes" id="UP001279642"/>
    </source>
</evidence>
<dbReference type="Proteomes" id="UP001279642">
    <property type="component" value="Unassembled WGS sequence"/>
</dbReference>
<dbReference type="RefSeq" id="WP_320507004.1">
    <property type="nucleotide sequence ID" value="NZ_JAXCLW010000001.1"/>
</dbReference>
<protein>
    <submittedName>
        <fullName evidence="3">Aldo/keto reductase</fullName>
    </submittedName>
</protein>
<organism evidence="3 4">
    <name type="scientific">Dongia soli</name>
    <dbReference type="NCBI Taxonomy" id="600628"/>
    <lineage>
        <taxon>Bacteria</taxon>
        <taxon>Pseudomonadati</taxon>
        <taxon>Pseudomonadota</taxon>
        <taxon>Alphaproteobacteria</taxon>
        <taxon>Rhodospirillales</taxon>
        <taxon>Dongiaceae</taxon>
        <taxon>Dongia</taxon>
    </lineage>
</organism>
<dbReference type="EMBL" id="JAXCLW010000001">
    <property type="protein sequence ID" value="MDY0881965.1"/>
    <property type="molecule type" value="Genomic_DNA"/>
</dbReference>
<accession>A0ABU5E6L2</accession>
<evidence type="ECO:0000259" key="2">
    <source>
        <dbReference type="Pfam" id="PF00248"/>
    </source>
</evidence>
<gene>
    <name evidence="3" type="ORF">SMD27_03855</name>
</gene>
<evidence type="ECO:0000313" key="3">
    <source>
        <dbReference type="EMBL" id="MDY0881965.1"/>
    </source>
</evidence>
<feature type="region of interest" description="Disordered" evidence="1">
    <location>
        <begin position="222"/>
        <end position="245"/>
    </location>
</feature>
<dbReference type="PRINTS" id="PR00069">
    <property type="entry name" value="ALDKETRDTASE"/>
</dbReference>
<dbReference type="InterPro" id="IPR036812">
    <property type="entry name" value="NAD(P)_OxRdtase_dom_sf"/>
</dbReference>
<reference evidence="3 4" key="1">
    <citation type="journal article" date="2016" name="Antonie Van Leeuwenhoek">
        <title>Dongia soli sp. nov., isolated from soil from Dokdo, Korea.</title>
        <authorList>
            <person name="Kim D.U."/>
            <person name="Lee H."/>
            <person name="Kim H."/>
            <person name="Kim S.G."/>
            <person name="Ka J.O."/>
        </authorList>
    </citation>
    <scope>NUCLEOTIDE SEQUENCE [LARGE SCALE GENOMIC DNA]</scope>
    <source>
        <strain evidence="3 4">D78</strain>
    </source>
</reference>
<name>A0ABU5E6L2_9PROT</name>
<proteinExistence type="predicted"/>
<dbReference type="PANTHER" id="PTHR43364:SF18">
    <property type="entry name" value="OXIDOREDUCTASE"/>
    <property type="match status" value="1"/>
</dbReference>
<evidence type="ECO:0000256" key="1">
    <source>
        <dbReference type="SAM" id="MobiDB-lite"/>
    </source>
</evidence>
<feature type="domain" description="NADP-dependent oxidoreductase" evidence="2">
    <location>
        <begin position="17"/>
        <end position="318"/>
    </location>
</feature>
<comment type="caution">
    <text evidence="3">The sequence shown here is derived from an EMBL/GenBank/DDBJ whole genome shotgun (WGS) entry which is preliminary data.</text>
</comment>
<keyword evidence="4" id="KW-1185">Reference proteome</keyword>
<dbReference type="SUPFAM" id="SSF51430">
    <property type="entry name" value="NAD(P)-linked oxidoreductase"/>
    <property type="match status" value="1"/>
</dbReference>
<dbReference type="InterPro" id="IPR050523">
    <property type="entry name" value="AKR_Detox_Biosynth"/>
</dbReference>
<dbReference type="Pfam" id="PF00248">
    <property type="entry name" value="Aldo_ket_red"/>
    <property type="match status" value="1"/>
</dbReference>
<dbReference type="InterPro" id="IPR020471">
    <property type="entry name" value="AKR"/>
</dbReference>
<dbReference type="Gene3D" id="3.20.20.100">
    <property type="entry name" value="NADP-dependent oxidoreductase domain"/>
    <property type="match status" value="1"/>
</dbReference>
<dbReference type="PANTHER" id="PTHR43364">
    <property type="entry name" value="NADH-SPECIFIC METHYLGLYOXAL REDUCTASE-RELATED"/>
    <property type="match status" value="1"/>
</dbReference>